<feature type="compositionally biased region" description="Basic and acidic residues" evidence="1">
    <location>
        <begin position="26"/>
        <end position="63"/>
    </location>
</feature>
<organism evidence="2">
    <name type="scientific">bioreactor metagenome</name>
    <dbReference type="NCBI Taxonomy" id="1076179"/>
    <lineage>
        <taxon>unclassified sequences</taxon>
        <taxon>metagenomes</taxon>
        <taxon>ecological metagenomes</taxon>
    </lineage>
</organism>
<sequence>MVLDEARVRGAARGGEHGFHPGFGLDRARDQRHERAGRGEEAFARDLGAHREADAGRGADPGRQRLAPGDQAGRAVGVVEADVDRGARLRRDHVVRRVAAVDRRDLQRRGLEMRGAGIERRRGHLAEQVDQRMERVLRPLRIGGVALHARRLDPEGHRAAPADLHHLAHHLGAGRLAHQAHRHRLAGLGHPVEERAGAVAPRAFLVAGDREDHRALGRRLGHQIDRGGDEGRDARFHVGGAAAPEHAVMDLAAEGIMRPGRGIAHRHHVGMAVEAEGLRPFRAPAGEEIGDAVAIDAGAGEASPAQHLFEQHERAPLARRDRGAADQIGGEFHGVERHRGLLLMAHQA</sequence>
<evidence type="ECO:0000256" key="1">
    <source>
        <dbReference type="SAM" id="MobiDB-lite"/>
    </source>
</evidence>
<dbReference type="EMBL" id="VSSQ01000264">
    <property type="protein sequence ID" value="MPL88766.1"/>
    <property type="molecule type" value="Genomic_DNA"/>
</dbReference>
<protein>
    <submittedName>
        <fullName evidence="2">Uncharacterized protein</fullName>
    </submittedName>
</protein>
<feature type="compositionally biased region" description="Basic and acidic residues" evidence="1">
    <location>
        <begin position="1"/>
        <end position="19"/>
    </location>
</feature>
<name>A0A644VBQ1_9ZZZZ</name>
<comment type="caution">
    <text evidence="2">The sequence shown here is derived from an EMBL/GenBank/DDBJ whole genome shotgun (WGS) entry which is preliminary data.</text>
</comment>
<gene>
    <name evidence="2" type="ORF">SDC9_34793</name>
</gene>
<evidence type="ECO:0000313" key="2">
    <source>
        <dbReference type="EMBL" id="MPL88766.1"/>
    </source>
</evidence>
<proteinExistence type="predicted"/>
<feature type="region of interest" description="Disordered" evidence="1">
    <location>
        <begin position="1"/>
        <end position="72"/>
    </location>
</feature>
<reference evidence="2" key="1">
    <citation type="submission" date="2019-08" db="EMBL/GenBank/DDBJ databases">
        <authorList>
            <person name="Kucharzyk K."/>
            <person name="Murdoch R.W."/>
            <person name="Higgins S."/>
            <person name="Loffler F."/>
        </authorList>
    </citation>
    <scope>NUCLEOTIDE SEQUENCE</scope>
</reference>
<accession>A0A644VBQ1</accession>
<dbReference type="AlphaFoldDB" id="A0A644VBQ1"/>